<feature type="compositionally biased region" description="Polar residues" evidence="7">
    <location>
        <begin position="2199"/>
        <end position="2232"/>
    </location>
</feature>
<feature type="region of interest" description="Disordered" evidence="7">
    <location>
        <begin position="1393"/>
        <end position="1450"/>
    </location>
</feature>
<dbReference type="InterPro" id="IPR047002">
    <property type="entry name" value="Tcp10_C_sf"/>
</dbReference>
<feature type="compositionally biased region" description="Polar residues" evidence="7">
    <location>
        <begin position="3188"/>
        <end position="3198"/>
    </location>
</feature>
<feature type="compositionally biased region" description="Polar residues" evidence="7">
    <location>
        <begin position="1320"/>
        <end position="1351"/>
    </location>
</feature>
<feature type="compositionally biased region" description="Polar residues" evidence="7">
    <location>
        <begin position="2728"/>
        <end position="2750"/>
    </location>
</feature>
<keyword evidence="8" id="KW-0812">Transmembrane</keyword>
<feature type="region of interest" description="Disordered" evidence="7">
    <location>
        <begin position="3166"/>
        <end position="3326"/>
    </location>
</feature>
<protein>
    <submittedName>
        <fullName evidence="10">T-complex protein 10 C-terminus</fullName>
    </submittedName>
</protein>
<feature type="compositionally biased region" description="Polar residues" evidence="7">
    <location>
        <begin position="1769"/>
        <end position="1783"/>
    </location>
</feature>
<feature type="compositionally biased region" description="Low complexity" evidence="7">
    <location>
        <begin position="1795"/>
        <end position="1806"/>
    </location>
</feature>
<evidence type="ECO:0000256" key="6">
    <source>
        <dbReference type="ARBA" id="ARBA00023088"/>
    </source>
</evidence>
<feature type="region of interest" description="Disordered" evidence="7">
    <location>
        <begin position="2263"/>
        <end position="2282"/>
    </location>
</feature>
<dbReference type="RefSeq" id="WP_089108624.1">
    <property type="nucleotide sequence ID" value="NZ_BCMF01000003.1"/>
</dbReference>
<organism evidence="10 11">
    <name type="scientific">Secundilactobacillus mixtipabuli</name>
    <dbReference type="NCBI Taxonomy" id="1435342"/>
    <lineage>
        <taxon>Bacteria</taxon>
        <taxon>Bacillati</taxon>
        <taxon>Bacillota</taxon>
        <taxon>Bacilli</taxon>
        <taxon>Lactobacillales</taxon>
        <taxon>Lactobacillaceae</taxon>
        <taxon>Secundilactobacillus</taxon>
    </lineage>
</organism>
<feature type="compositionally biased region" description="Low complexity" evidence="7">
    <location>
        <begin position="68"/>
        <end position="92"/>
    </location>
</feature>
<feature type="region of interest" description="Disordered" evidence="7">
    <location>
        <begin position="57"/>
        <end position="171"/>
    </location>
</feature>
<name>A0A1Z5IB22_9LACO</name>
<dbReference type="PROSITE" id="PS50847">
    <property type="entry name" value="GRAM_POS_ANCHORING"/>
    <property type="match status" value="1"/>
</dbReference>
<keyword evidence="4" id="KW-0732">Signal</keyword>
<reference evidence="10 11" key="1">
    <citation type="submission" date="2015-11" db="EMBL/GenBank/DDBJ databases">
        <title>Draft genome sequences of new species of the genus Lactobacillus isolated from orchardgrass silage.</title>
        <authorList>
            <person name="Tohno M."/>
            <person name="Tanizawa Y."/>
            <person name="Arita M."/>
        </authorList>
    </citation>
    <scope>NUCLEOTIDE SEQUENCE [LARGE SCALE GENOMIC DNA]</scope>
    <source>
        <strain evidence="10 11">IWT30</strain>
    </source>
</reference>
<feature type="compositionally biased region" description="Polar residues" evidence="7">
    <location>
        <begin position="3214"/>
        <end position="3223"/>
    </location>
</feature>
<keyword evidence="8" id="KW-0472">Membrane</keyword>
<feature type="compositionally biased region" description="Polar residues" evidence="7">
    <location>
        <begin position="2474"/>
        <end position="2485"/>
    </location>
</feature>
<feature type="compositionally biased region" description="Polar residues" evidence="7">
    <location>
        <begin position="1413"/>
        <end position="1427"/>
    </location>
</feature>
<evidence type="ECO:0000313" key="11">
    <source>
        <dbReference type="Proteomes" id="UP000198374"/>
    </source>
</evidence>
<feature type="domain" description="Gram-positive cocci surface proteins LPxTG" evidence="9">
    <location>
        <begin position="3349"/>
        <end position="3385"/>
    </location>
</feature>
<feature type="region of interest" description="Disordered" evidence="7">
    <location>
        <begin position="2177"/>
        <end position="2232"/>
    </location>
</feature>
<dbReference type="Proteomes" id="UP000198374">
    <property type="component" value="Unassembled WGS sequence"/>
</dbReference>
<dbReference type="Pfam" id="PF18884">
    <property type="entry name" value="TSP3_bac"/>
    <property type="match status" value="10"/>
</dbReference>
<dbReference type="InterPro" id="IPR059100">
    <property type="entry name" value="TSP3_bac"/>
</dbReference>
<keyword evidence="8" id="KW-1133">Transmembrane helix</keyword>
<feature type="compositionally biased region" description="Polar residues" evidence="7">
    <location>
        <begin position="1875"/>
        <end position="1884"/>
    </location>
</feature>
<feature type="region of interest" description="Disordered" evidence="7">
    <location>
        <begin position="2013"/>
        <end position="2117"/>
    </location>
</feature>
<feature type="transmembrane region" description="Helical" evidence="8">
    <location>
        <begin position="3359"/>
        <end position="3378"/>
    </location>
</feature>
<feature type="compositionally biased region" description="Low complexity" evidence="7">
    <location>
        <begin position="2309"/>
        <end position="2339"/>
    </location>
</feature>
<dbReference type="InterPro" id="IPR019931">
    <property type="entry name" value="LPXTG_anchor"/>
</dbReference>
<keyword evidence="3" id="KW-0964">Secreted</keyword>
<evidence type="ECO:0000256" key="4">
    <source>
        <dbReference type="ARBA" id="ARBA00022729"/>
    </source>
</evidence>
<feature type="compositionally biased region" description="Polar residues" evidence="7">
    <location>
        <begin position="2298"/>
        <end position="2308"/>
    </location>
</feature>
<evidence type="ECO:0000313" key="10">
    <source>
        <dbReference type="EMBL" id="GAW98825.1"/>
    </source>
</evidence>
<feature type="compositionally biased region" description="Polar residues" evidence="7">
    <location>
        <begin position="57"/>
        <end position="67"/>
    </location>
</feature>
<feature type="region of interest" description="Disordered" evidence="7">
    <location>
        <begin position="2368"/>
        <end position="2396"/>
    </location>
</feature>
<feature type="region of interest" description="Disordered" evidence="7">
    <location>
        <begin position="1573"/>
        <end position="1602"/>
    </location>
</feature>
<comment type="caution">
    <text evidence="10">The sequence shown here is derived from an EMBL/GenBank/DDBJ whole genome shotgun (WGS) entry which is preliminary data.</text>
</comment>
<feature type="compositionally biased region" description="Polar residues" evidence="7">
    <location>
        <begin position="1593"/>
        <end position="1602"/>
    </location>
</feature>
<dbReference type="Gene3D" id="2.60.450.20">
    <property type="match status" value="8"/>
</dbReference>
<feature type="compositionally biased region" description="Polar residues" evidence="7">
    <location>
        <begin position="2784"/>
        <end position="2798"/>
    </location>
</feature>
<dbReference type="NCBIfam" id="TIGR03715">
    <property type="entry name" value="KxYKxGKxW"/>
    <property type="match status" value="1"/>
</dbReference>
<evidence type="ECO:0000256" key="5">
    <source>
        <dbReference type="ARBA" id="ARBA00022837"/>
    </source>
</evidence>
<dbReference type="OrthoDB" id="2253978at2"/>
<proteinExistence type="predicted"/>
<feature type="compositionally biased region" description="Polar residues" evidence="7">
    <location>
        <begin position="2574"/>
        <end position="2589"/>
    </location>
</feature>
<sequence precursor="true">MGRGSKNLSKGNRKLALMHESERLHYRMYKAGRTWLFAGIATFSLGAVLLGTPTQASAATQADPTTEQSAATTANDQAASDTTADQEAATATKVVQPSDYKPATSTTPATGDIDNPANYNDDKGAVQAGKAGDVLTSGPTKLDTSQTEGKVDVPEGATTEPDTSGALIKGSMFGDGLKTSAENSATAGLGGDTQSADSGTIAGDAIQGANAATNRTKGEYGDPYYTGVAQVPDGSFGDGSISAPGDHTASLNDNLDMKISSGDLSSDKDKTDQAKTIDIMNDQGAVSSDSDNLQQRATTIYVDGVTKDWVNVSALGSGQQGATIGVPDAIKSSLLVGTLQVVQQNAVGIVLKNKDTGEYFQIVNSDYGNSDANGGNNHPEYAVGTDIDGKAIYTAVMNGQIVEDVVGAVTNGISGISGIGGDIGKFLIGDIQRNDDGTPKLDEFGHIQGKSLIPEEITDTVSSIVADPTNLGNLAKIPGAATSIGKLLTDGTLSLDNIKTFGVSGIVATLVDLLKMVGVDTTDFQQAYGIQIGQINDQIDDLNKFGDQLMADGVKVTALEDANISTQDGKTVISVNSDGQVETASAILNMVKSYITGWVTQISKSLDAVFAGDQPVIAPDANDPMHAFDTKKPIDVLINDINHSSIGSGLIGSAITGIVKSLFGLGHDLNTKVITPGINGITDWVSNGLGDAISPFISGSLGGIRQTVAVPVKFTDPKLVDMTTGQSAVPGQFVGLTFNTASKVFNDTETGATTIAYQNVDKTQLKQLLAAGTPAGSTIPQSATDYAHQVDNAVNASQYDVDKAVIGLGGHILDQRLAGNLTLSQNVTGTTAAKSVTDAAVATDAAKALNDALKAGTAASSVTVAPGTGVIANGLDSTGQSKGLDLSGLTADDFNIDTGKATLEDGVITVPFTYNSTSGTEGVAAALDKLSTDQNNKFVGPQYLLVDPSVDGTQVVGKILLTATDATPNTDETISYKVQAADDSGKAFKDLTTNPTTPSVSTPKVTVTIKDGTLDAVDAGEVTKDQDGQTVDLSLKGLPQTVTVAIDNGTTTTTTVYTVPTKDSETLKDGTTYLVKYTKGTSTDSTDTPTDNQGEVKYTIVAVGENPNSDGTPGAIIPLTDFNADQNTDLSGVPGSVITGNLKDSYKDADGNTWYKPANLSSYVVPKAGGTIQVLYTDKDTTGDVGQTGEPSWKIVDGKLVVDDGNGHTLTIDPNKVGSNGSGQPIIIIDSGNTNYYPNGGNGGADSNGSETPGNNGANGPITVVLPGQDGNNAGTKVTKNSDGSLTFTFPDGTTDTVQPGDATDHTDPNGGSFKVNPDGTITFTDGAGNSYTIDPNNKTNGTTQPGSKITNVVLPGKDGTDGKNGTDQTMMIEKTPNGDIVLHLPDGSTQTITSDKPGTLPDGSSVVINPDGTITITDPSGKTQTIDPDKGNTLPTGNNGSGQTTVTPVDTDGDGVADGFEITVGTNPSAVDTDGDGDTDLQEILNGTNPKDPSSNVKTLGNGNNGSASGPINIYINGGSVSTGGSNGTDGTNGSTAVQPIIVTIPGEKGADGKDAGTIVTKNSDGSLTFTFPDGTTQTVQPTDQTDHTTPNGTNFKVNPDGTITFTDGTGNSFTIDPNKEKGATVEPGSKTTVLVIPGQNDSNGENTPDQIVTVEKGKDGTLTLHFPDGTTKTVQPGDTGELPDGTKWVVTPEGLITFTTPDGKTYTADPDKGTTNNVTINNVGGGTTGNSADVDGDGIPDNLENILGTNPSNKDTDGDGDSDLQEMMNNTNPKDPNSNLKTIGNDNKGTDGTDGTNGTDGQNTVTPIVVSIPGKDGKDAGATVTKNPDGSVTFTFPDGSTQTVQPGDNKEKTNPAGGSFVVNPDGTITFTDPSGKTYTIDPNTDKGAGTTTAQPGSKTTVVVIPGQNGTDGTNTPDQVVTVEKGTDGTLTLHFPDGTTKVVHINDTDTLPGGGSYVVNPDGTITFTNPDGSTSTIDPSKGTTHNVTINTGTGNVGNAVDTDGDGIPDSFETKIGTNTAKTDSDGDGDTDFQEVLNHTNPLDPASNLKSLENGGKDGSTSTTTTTTTTTINNVPGQDSGVKATKNPDGSITFTFPDGSTQTVQPGDSTQPDANGGFFKVNQDGTITFTDGNGNSYTIDPNKGTTTNPIIVTIPGQDGGVKATKNPDGSITFTFPDGTTQTVQPGDATKPDGNGGSFKVNSDGTITITNPDGSNYTFDPNNGQDTPTQPGSKSTVIVLPGKDGATSVVTAEKTPNGDIILHLPDGSTQTVEPGKGGTLPDGTTYTYNPDGTFTFTTPDGKTVTINPDNGTSGLTTSTSTTTNTTNNGGTTNNTTNNYYGTNGPATTTITLPAGKDGVSHTITYTKNPDGTATITTPDGKTKTVQPGDTGTLPNGGTYTVLPDGSLSISNPEGTTTIINPGNGTNGSTTTNGNDVDTDGDGIPDSFETKVGTDINNIDTDGDGDTDLKEVLNGTNPLDPNSNFENPGNGGSDTNNGGSTGQPITINIPGQTGAPTVTKNSDGSLTFTFPDGSTQTVQPGDGKDHDNPAGGTFKVNPDGTITFTDGDGNSYTVDPNNKTNGTTQPGSKITNIVLPGKDGTDGKDGADQTVMIEKLPNGDVILHFPDGTTQTVQPGSEGKLPNGTTWIVNPNGTITFTTPDGNQSTFDPNKGETTPTNTNNGGGSTTNTIDTDGDGIPDNFEVTVGTNPKNGDTDGDGDTDLQEILNGTDPMNPNSNFKNPGNGGSSSTNTVQPIVITLPGQNGGINVTKNSDGSLTFTFPDGSKETVQPGDNSSKTNPAGGSFVVNPDGTITFTGEDGSTYTIDPSKIGGQPTAGDSKTTVIVIPGQPGKDGQPGANTIVTVEKTTDGSTIIHMPGGTTKEVKPGDTGELPNGTQYIVNEDGSITFTNPDGSTTTVDPKDGNQGNIFINPNGGDNQGTAKTTVVFVPGKDGNGGIIINVTKQPNGDIIITNPDGSHQTVQPGDTGELPNGATFKVNEDGTITITNPDGSHFTIDPNKGASSTVNNNGGDIYYITNNYGSDGSKGTTITLPGGDDGKGTTITYTKNPDGTYTLTTPNGSNTLQPGDKGTLPNGNTYVVTPDGSLNITDKDGKTIVVTPGNGGSIDGKDHDVIVNITVNGGDTTSTAINTPAGNYTVGKNSNGTYVITGPDGKPVDNIKPGTGGTLPKGGSYTTTDTQVVITQPDGHTLTINFPKGGSTTPDDNNTGNGGPATSIPDNGGPATTTPDTGNGTPTTGTGTPTTNATPEGGTATTTTNNNGGGETNISTGEGTVVQGDATGTDQGGVDGTTEATAGGSVVQGTSNGSNGEATVAEGANVNGANETSQAADKSALPQTDEKPVEGIAALGLLGGLVSLLGLAGAKKRRKEL</sequence>
<feature type="compositionally biased region" description="Low complexity" evidence="7">
    <location>
        <begin position="1574"/>
        <end position="1592"/>
    </location>
</feature>
<evidence type="ECO:0000256" key="7">
    <source>
        <dbReference type="SAM" id="MobiDB-lite"/>
    </source>
</evidence>
<keyword evidence="11" id="KW-1185">Reference proteome</keyword>
<accession>A0A1Z5IB22</accession>
<feature type="compositionally biased region" description="Polar residues" evidence="7">
    <location>
        <begin position="137"/>
        <end position="148"/>
    </location>
</feature>
<dbReference type="InterPro" id="IPR022263">
    <property type="entry name" value="KxYKxGKxW"/>
</dbReference>
<feature type="compositionally biased region" description="Polar residues" evidence="7">
    <location>
        <begin position="2088"/>
        <end position="2113"/>
    </location>
</feature>
<feature type="region of interest" description="Disordered" evidence="7">
    <location>
        <begin position="2775"/>
        <end position="2806"/>
    </location>
</feature>
<feature type="region of interest" description="Disordered" evidence="7">
    <location>
        <begin position="1238"/>
        <end position="1369"/>
    </location>
</feature>
<feature type="compositionally biased region" description="Low complexity" evidence="7">
    <location>
        <begin position="2672"/>
        <end position="2698"/>
    </location>
</feature>
<keyword evidence="5" id="KW-0106">Calcium</keyword>
<evidence type="ECO:0000256" key="1">
    <source>
        <dbReference type="ARBA" id="ARBA00004613"/>
    </source>
</evidence>
<feature type="compositionally biased region" description="Low complexity" evidence="7">
    <location>
        <begin position="2060"/>
        <end position="2071"/>
    </location>
</feature>
<feature type="region of interest" description="Disordered" evidence="7">
    <location>
        <begin position="2574"/>
        <end position="2599"/>
    </location>
</feature>
<feature type="compositionally biased region" description="Polar residues" evidence="7">
    <location>
        <begin position="3315"/>
        <end position="3325"/>
    </location>
</feature>
<keyword evidence="6" id="KW-0572">Peptidoglycan-anchor</keyword>
<keyword evidence="2" id="KW-0134">Cell wall</keyword>
<comment type="subcellular location">
    <subcellularLocation>
        <location evidence="1">Secreted</location>
    </subcellularLocation>
</comment>
<feature type="region of interest" description="Disordered" evidence="7">
    <location>
        <begin position="2298"/>
        <end position="2339"/>
    </location>
</feature>
<gene>
    <name evidence="10" type="ORF">IWT30_00784</name>
</gene>
<evidence type="ECO:0000256" key="2">
    <source>
        <dbReference type="ARBA" id="ARBA00022512"/>
    </source>
</evidence>
<feature type="region of interest" description="Disordered" evidence="7">
    <location>
        <begin position="2654"/>
        <end position="2750"/>
    </location>
</feature>
<feature type="compositionally biased region" description="Polar residues" evidence="7">
    <location>
        <begin position="2654"/>
        <end position="2666"/>
    </location>
</feature>
<dbReference type="NCBIfam" id="TIGR01167">
    <property type="entry name" value="LPXTG_anchor"/>
    <property type="match status" value="1"/>
</dbReference>
<feature type="region of interest" description="Disordered" evidence="7">
    <location>
        <begin position="2474"/>
        <end position="2501"/>
    </location>
</feature>
<evidence type="ECO:0000256" key="8">
    <source>
        <dbReference type="SAM" id="Phobius"/>
    </source>
</evidence>
<feature type="compositionally biased region" description="Polar residues" evidence="7">
    <location>
        <begin position="1826"/>
        <end position="1848"/>
    </location>
</feature>
<evidence type="ECO:0000259" key="9">
    <source>
        <dbReference type="PROSITE" id="PS50847"/>
    </source>
</evidence>
<feature type="compositionally biased region" description="Low complexity" evidence="7">
    <location>
        <begin position="3235"/>
        <end position="3297"/>
    </location>
</feature>
<dbReference type="EMBL" id="BCMF01000003">
    <property type="protein sequence ID" value="GAW98825.1"/>
    <property type="molecule type" value="Genomic_DNA"/>
</dbReference>
<evidence type="ECO:0000256" key="3">
    <source>
        <dbReference type="ARBA" id="ARBA00022525"/>
    </source>
</evidence>
<feature type="region of interest" description="Disordered" evidence="7">
    <location>
        <begin position="1875"/>
        <end position="1898"/>
    </location>
</feature>
<feature type="region of interest" description="Disordered" evidence="7">
    <location>
        <begin position="1703"/>
        <end position="1863"/>
    </location>
</feature>
<feature type="compositionally biased region" description="Polar residues" evidence="7">
    <location>
        <begin position="1270"/>
        <end position="1298"/>
    </location>
</feature>
<feature type="compositionally biased region" description="Low complexity" evidence="7">
    <location>
        <begin position="1715"/>
        <end position="1724"/>
    </location>
</feature>
<dbReference type="Pfam" id="PF19258">
    <property type="entry name" value="KxYKxGKxW_sig"/>
    <property type="match status" value="1"/>
</dbReference>